<keyword evidence="3" id="KW-1185">Reference proteome</keyword>
<dbReference type="EMBL" id="JAKKPZ010000002">
    <property type="protein sequence ID" value="KAI1726481.1"/>
    <property type="molecule type" value="Genomic_DNA"/>
</dbReference>
<dbReference type="AlphaFoldDB" id="A0AAD4R6P4"/>
<dbReference type="Proteomes" id="UP001201812">
    <property type="component" value="Unassembled WGS sequence"/>
</dbReference>
<sequence>MVFSMDYSFLLKLFALALTVCSVHGVDRSKAMGPCVNGNQCPPKLVCVENECYRQSDVSYVMADEAAPSIGSCVNDLCPNGYECVNNQCYKRADGDKMPIGPCINNKCPNGFTCNASDYKCYA</sequence>
<accession>A0AAD4R6P4</accession>
<keyword evidence="1" id="KW-0732">Signal</keyword>
<evidence type="ECO:0000256" key="1">
    <source>
        <dbReference type="SAM" id="SignalP"/>
    </source>
</evidence>
<gene>
    <name evidence="2" type="ORF">DdX_03201</name>
</gene>
<evidence type="ECO:0008006" key="4">
    <source>
        <dbReference type="Google" id="ProtNLM"/>
    </source>
</evidence>
<organism evidence="2 3">
    <name type="scientific">Ditylenchus destructor</name>
    <dbReference type="NCBI Taxonomy" id="166010"/>
    <lineage>
        <taxon>Eukaryota</taxon>
        <taxon>Metazoa</taxon>
        <taxon>Ecdysozoa</taxon>
        <taxon>Nematoda</taxon>
        <taxon>Chromadorea</taxon>
        <taxon>Rhabditida</taxon>
        <taxon>Tylenchina</taxon>
        <taxon>Tylenchomorpha</taxon>
        <taxon>Sphaerularioidea</taxon>
        <taxon>Anguinidae</taxon>
        <taxon>Anguininae</taxon>
        <taxon>Ditylenchus</taxon>
    </lineage>
</organism>
<proteinExistence type="predicted"/>
<evidence type="ECO:0000313" key="2">
    <source>
        <dbReference type="EMBL" id="KAI1726481.1"/>
    </source>
</evidence>
<evidence type="ECO:0000313" key="3">
    <source>
        <dbReference type="Proteomes" id="UP001201812"/>
    </source>
</evidence>
<protein>
    <recommendedName>
        <fullName evidence="4">CC domain-containing protein</fullName>
    </recommendedName>
</protein>
<feature type="signal peptide" evidence="1">
    <location>
        <begin position="1"/>
        <end position="25"/>
    </location>
</feature>
<reference evidence="2" key="1">
    <citation type="submission" date="2022-01" db="EMBL/GenBank/DDBJ databases">
        <title>Genome Sequence Resource for Two Populations of Ditylenchus destructor, the Migratory Endoparasitic Phytonematode.</title>
        <authorList>
            <person name="Zhang H."/>
            <person name="Lin R."/>
            <person name="Xie B."/>
        </authorList>
    </citation>
    <scope>NUCLEOTIDE SEQUENCE</scope>
    <source>
        <strain evidence="2">BazhouSP</strain>
    </source>
</reference>
<comment type="caution">
    <text evidence="2">The sequence shown here is derived from an EMBL/GenBank/DDBJ whole genome shotgun (WGS) entry which is preliminary data.</text>
</comment>
<feature type="chain" id="PRO_5042010436" description="CC domain-containing protein" evidence="1">
    <location>
        <begin position="26"/>
        <end position="123"/>
    </location>
</feature>
<name>A0AAD4R6P4_9BILA</name>